<proteinExistence type="predicted"/>
<dbReference type="EMBL" id="ADBJ01000002">
    <property type="protein sequence ID" value="EFA86796.1"/>
    <property type="molecule type" value="Genomic_DNA"/>
</dbReference>
<organism evidence="1 2">
    <name type="scientific">Heterostelium pallidum (strain ATCC 26659 / Pp 5 / PN500)</name>
    <name type="common">Cellular slime mold</name>
    <name type="synonym">Polysphondylium pallidum</name>
    <dbReference type="NCBI Taxonomy" id="670386"/>
    <lineage>
        <taxon>Eukaryota</taxon>
        <taxon>Amoebozoa</taxon>
        <taxon>Evosea</taxon>
        <taxon>Eumycetozoa</taxon>
        <taxon>Dictyostelia</taxon>
        <taxon>Acytosteliales</taxon>
        <taxon>Acytosteliaceae</taxon>
        <taxon>Heterostelium</taxon>
    </lineage>
</organism>
<sequence length="24" mass="2777">MTASKCRIYITAMLYAIGNDHFEQ</sequence>
<reference evidence="1 2" key="1">
    <citation type="journal article" date="2011" name="Genome Res.">
        <title>Phylogeny-wide analysis of social amoeba genomes highlights ancient origins for complex intercellular communication.</title>
        <authorList>
            <person name="Heidel A.J."/>
            <person name="Lawal H.M."/>
            <person name="Felder M."/>
            <person name="Schilde C."/>
            <person name="Helps N.R."/>
            <person name="Tunggal B."/>
            <person name="Rivero F."/>
            <person name="John U."/>
            <person name="Schleicher M."/>
            <person name="Eichinger L."/>
            <person name="Platzer M."/>
            <person name="Noegel A.A."/>
            <person name="Schaap P."/>
            <person name="Gloeckner G."/>
        </authorList>
    </citation>
    <scope>NUCLEOTIDE SEQUENCE [LARGE SCALE GENOMIC DNA]</scope>
    <source>
        <strain evidence="2">ATCC 26659 / Pp 5 / PN500</strain>
    </source>
</reference>
<dbReference type="AlphaFoldDB" id="D3AWX3"/>
<keyword evidence="2" id="KW-1185">Reference proteome</keyword>
<comment type="caution">
    <text evidence="1">The sequence shown here is derived from an EMBL/GenBank/DDBJ whole genome shotgun (WGS) entry which is preliminary data.</text>
</comment>
<dbReference type="Proteomes" id="UP000001396">
    <property type="component" value="Unassembled WGS sequence"/>
</dbReference>
<name>D3AWX3_HETP5</name>
<gene>
    <name evidence="1" type="ORF">PPL_00601</name>
</gene>
<evidence type="ECO:0000313" key="1">
    <source>
        <dbReference type="EMBL" id="EFA86796.1"/>
    </source>
</evidence>
<accession>D3AWX3</accession>
<evidence type="ECO:0000313" key="2">
    <source>
        <dbReference type="Proteomes" id="UP000001396"/>
    </source>
</evidence>
<dbReference type="InParanoid" id="D3AWX3"/>
<protein>
    <submittedName>
        <fullName evidence="1">Uncharacterized protein</fullName>
    </submittedName>
</protein>